<name>A0A4Q2RE07_9HYPH</name>
<proteinExistence type="predicted"/>
<organism evidence="2 3">
    <name type="scientific">Lichenibacterium ramalinae</name>
    <dbReference type="NCBI Taxonomy" id="2316527"/>
    <lineage>
        <taxon>Bacteria</taxon>
        <taxon>Pseudomonadati</taxon>
        <taxon>Pseudomonadota</taxon>
        <taxon>Alphaproteobacteria</taxon>
        <taxon>Hyphomicrobiales</taxon>
        <taxon>Lichenihabitantaceae</taxon>
        <taxon>Lichenibacterium</taxon>
    </lineage>
</organism>
<protein>
    <submittedName>
        <fullName evidence="2">Molybdopterin-binding protein</fullName>
    </submittedName>
</protein>
<sequence>MLHKCQPQRVTPHLHKKPSSLRYFQEGPAPIDIAHWRLDVRGEVRLPLSLTLDDIREFGGRYHHRRTVCVCLWTIRRHWFGVPLSLVLDIAGVDLTDDDLYLQQLSNGTEKGRYDSTIHLQSAIKRDAVLAFEVDDAPLTLETGYPLRLIDFGLYQYKCVKALRELVVTRRNELGYWEAYAGYDLDGTVQPKKYYAVDLQKKIWYAGTGEIDDGDL</sequence>
<comment type="caution">
    <text evidence="2">The sequence shown here is derived from an EMBL/GenBank/DDBJ whole genome shotgun (WGS) entry which is preliminary data.</text>
</comment>
<dbReference type="PANTHER" id="PTHR43032">
    <property type="entry name" value="PROTEIN-METHIONINE-SULFOXIDE REDUCTASE"/>
    <property type="match status" value="1"/>
</dbReference>
<dbReference type="SUPFAM" id="SSF56524">
    <property type="entry name" value="Oxidoreductase molybdopterin-binding domain"/>
    <property type="match status" value="1"/>
</dbReference>
<feature type="domain" description="Oxidoreductase molybdopterin-binding" evidence="1">
    <location>
        <begin position="27"/>
        <end position="177"/>
    </location>
</feature>
<reference evidence="2 3" key="1">
    <citation type="submission" date="2018-09" db="EMBL/GenBank/DDBJ databases">
        <authorList>
            <person name="Grouzdev D.S."/>
            <person name="Krutkina M.S."/>
        </authorList>
    </citation>
    <scope>NUCLEOTIDE SEQUENCE [LARGE SCALE GENOMIC DNA]</scope>
    <source>
        <strain evidence="2 3">RmlP001</strain>
    </source>
</reference>
<dbReference type="InterPro" id="IPR000572">
    <property type="entry name" value="OxRdtase_Mopterin-bd_dom"/>
</dbReference>
<dbReference type="Gene3D" id="3.90.420.10">
    <property type="entry name" value="Oxidoreductase, molybdopterin-binding domain"/>
    <property type="match status" value="1"/>
</dbReference>
<evidence type="ECO:0000313" key="2">
    <source>
        <dbReference type="EMBL" id="RYB05218.1"/>
    </source>
</evidence>
<dbReference type="Proteomes" id="UP000289411">
    <property type="component" value="Unassembled WGS sequence"/>
</dbReference>
<keyword evidence="3" id="KW-1185">Reference proteome</keyword>
<evidence type="ECO:0000259" key="1">
    <source>
        <dbReference type="Pfam" id="PF00174"/>
    </source>
</evidence>
<dbReference type="EMBL" id="QYBC01000007">
    <property type="protein sequence ID" value="RYB05218.1"/>
    <property type="molecule type" value="Genomic_DNA"/>
</dbReference>
<dbReference type="Pfam" id="PF00174">
    <property type="entry name" value="Oxidored_molyb"/>
    <property type="match status" value="1"/>
</dbReference>
<dbReference type="RefSeq" id="WP_129218968.1">
    <property type="nucleotide sequence ID" value="NZ_QYBC01000007.1"/>
</dbReference>
<reference evidence="2 3" key="2">
    <citation type="submission" date="2019-02" db="EMBL/GenBank/DDBJ databases">
        <title>'Lichenibacterium ramalinii' gen. nov. sp. nov., 'Lichenibacterium minor' gen. nov. sp. nov.</title>
        <authorList>
            <person name="Pankratov T."/>
        </authorList>
    </citation>
    <scope>NUCLEOTIDE SEQUENCE [LARGE SCALE GENOMIC DNA]</scope>
    <source>
        <strain evidence="2 3">RmlP001</strain>
    </source>
</reference>
<evidence type="ECO:0000313" key="3">
    <source>
        <dbReference type="Proteomes" id="UP000289411"/>
    </source>
</evidence>
<dbReference type="PANTHER" id="PTHR43032:SF2">
    <property type="entry name" value="BLL0505 PROTEIN"/>
    <property type="match status" value="1"/>
</dbReference>
<gene>
    <name evidence="2" type="ORF">D3272_09675</name>
</gene>
<dbReference type="InterPro" id="IPR036374">
    <property type="entry name" value="OxRdtase_Mopterin-bd_sf"/>
</dbReference>
<accession>A0A4Q2RE07</accession>
<dbReference type="OrthoDB" id="9778777at2"/>
<dbReference type="AlphaFoldDB" id="A0A4Q2RE07"/>